<dbReference type="Proteomes" id="UP001195624">
    <property type="component" value="Unassembled WGS sequence"/>
</dbReference>
<evidence type="ECO:0008006" key="3">
    <source>
        <dbReference type="Google" id="ProtNLM"/>
    </source>
</evidence>
<gene>
    <name evidence="1" type="ORF">J2125_002283</name>
</gene>
<comment type="caution">
    <text evidence="1">The sequence shown here is derived from an EMBL/GenBank/DDBJ whole genome shotgun (WGS) entry which is preliminary data.</text>
</comment>
<proteinExistence type="predicted"/>
<name>A0ABS4PAF6_9GAMM</name>
<organism evidence="1 2">
    <name type="scientific">Winslowiella toletana</name>
    <dbReference type="NCBI Taxonomy" id="92490"/>
    <lineage>
        <taxon>Bacteria</taxon>
        <taxon>Pseudomonadati</taxon>
        <taxon>Pseudomonadota</taxon>
        <taxon>Gammaproteobacteria</taxon>
        <taxon>Enterobacterales</taxon>
        <taxon>Erwiniaceae</taxon>
        <taxon>Winslowiella</taxon>
    </lineage>
</organism>
<accession>A0ABS4PAF6</accession>
<dbReference type="EMBL" id="JAGGMQ010000001">
    <property type="protein sequence ID" value="MBP2169091.1"/>
    <property type="molecule type" value="Genomic_DNA"/>
</dbReference>
<evidence type="ECO:0000313" key="2">
    <source>
        <dbReference type="Proteomes" id="UP001195624"/>
    </source>
</evidence>
<protein>
    <recommendedName>
        <fullName evidence="3">DUF4902 domain-containing protein</fullName>
    </recommendedName>
</protein>
<dbReference type="RefSeq" id="WP_017801586.1">
    <property type="nucleotide sequence ID" value="NZ_JAGGMQ010000001.1"/>
</dbReference>
<sequence length="153" mass="17551">MNKVEAIKKAFGKVTGTRLTSYFTAEVFYEEWESWNDLPIRLMFDNGEIVAISWSRFNDLWLSNDISLPFDICDNQVRWTENRFTSINPLLGGVILSVSLGQGVLTWEDKNFHLDTRLLIETDRGVLDVFNALDENGYAFLPTLPGKINRCIP</sequence>
<evidence type="ECO:0000313" key="1">
    <source>
        <dbReference type="EMBL" id="MBP2169091.1"/>
    </source>
</evidence>
<reference evidence="2" key="1">
    <citation type="submission" date="2023-07" db="EMBL/GenBank/DDBJ databases">
        <title>Genome mining of underrepresented organisms for secondary metabolites.</title>
        <authorList>
            <person name="D'Agostino P.M."/>
        </authorList>
    </citation>
    <scope>NUCLEOTIDE SEQUENCE [LARGE SCALE GENOMIC DNA]</scope>
    <source>
        <strain evidence="2">WS4403</strain>
    </source>
</reference>
<keyword evidence="2" id="KW-1185">Reference proteome</keyword>